<sequence length="418" mass="48373">MESKSKYFLEKNFIIYLIGKIASVGFSFASIPLFIKYFGIADFGRFSLLYTTFLMFLSGTTGWINQGVLRFHSMERDREAFSSEILFLTVKSAIFSNILLAGVFWYNNANLSTIILAVLAFFFACLFGVYTTELQARFKSRIVILSDILRLSCYFFIPLLIHFIKPDVLPEIAIFTGILVSFFVSFLMINDWKLPVLNRSLNRAPKWSRKIWEYGSPMSIWMFLAPTLNTSDRYLISFFLGSAVLGQYSALYDVIFKLFPQLTGPFYNIIHPMLISSHNKGDVQEFNKIMKRSSVYLMVMFIGLFLIIYLFKSFIINNYLGFSKEDTAKLEETVVPLLLGSFFWQISFLMQKRLEIANKTRFMALAMFISVSIGLLVSIYFVPKFGYLASAYSTLFSGLIYIGIITRFKFREWIQWVN</sequence>
<keyword evidence="3 6" id="KW-0812">Transmembrane</keyword>
<evidence type="ECO:0000256" key="4">
    <source>
        <dbReference type="ARBA" id="ARBA00022989"/>
    </source>
</evidence>
<gene>
    <name evidence="7" type="ORF">SAMN04515674_11028</name>
</gene>
<dbReference type="PANTHER" id="PTHR30250:SF11">
    <property type="entry name" value="O-ANTIGEN TRANSPORTER-RELATED"/>
    <property type="match status" value="1"/>
</dbReference>
<dbReference type="Proteomes" id="UP000199306">
    <property type="component" value="Unassembled WGS sequence"/>
</dbReference>
<protein>
    <submittedName>
        <fullName evidence="7">Membrane protein involved in the export of O-antigen and teichoic acid</fullName>
    </submittedName>
</protein>
<keyword evidence="5 6" id="KW-0472">Membrane</keyword>
<dbReference type="AlphaFoldDB" id="A0A1I5VS37"/>
<dbReference type="Pfam" id="PF01943">
    <property type="entry name" value="Polysacc_synt"/>
    <property type="match status" value="1"/>
</dbReference>
<feature type="transmembrane region" description="Helical" evidence="6">
    <location>
        <begin position="47"/>
        <end position="64"/>
    </location>
</feature>
<organism evidence="7 8">
    <name type="scientific">Pseudarcicella hirudinis</name>
    <dbReference type="NCBI Taxonomy" id="1079859"/>
    <lineage>
        <taxon>Bacteria</taxon>
        <taxon>Pseudomonadati</taxon>
        <taxon>Bacteroidota</taxon>
        <taxon>Cytophagia</taxon>
        <taxon>Cytophagales</taxon>
        <taxon>Flectobacillaceae</taxon>
        <taxon>Pseudarcicella</taxon>
    </lineage>
</organism>
<keyword evidence="8" id="KW-1185">Reference proteome</keyword>
<dbReference type="PANTHER" id="PTHR30250">
    <property type="entry name" value="PST FAMILY PREDICTED COLANIC ACID TRANSPORTER"/>
    <property type="match status" value="1"/>
</dbReference>
<feature type="transmembrane region" description="Helical" evidence="6">
    <location>
        <begin position="12"/>
        <end position="35"/>
    </location>
</feature>
<proteinExistence type="predicted"/>
<reference evidence="7 8" key="1">
    <citation type="submission" date="2016-10" db="EMBL/GenBank/DDBJ databases">
        <authorList>
            <person name="de Groot N.N."/>
        </authorList>
    </citation>
    <scope>NUCLEOTIDE SEQUENCE [LARGE SCALE GENOMIC DNA]</scope>
    <source>
        <strain evidence="8">E92,LMG 26720,CCM 7988</strain>
    </source>
</reference>
<dbReference type="InterPro" id="IPR050833">
    <property type="entry name" value="Poly_Biosynth_Transport"/>
</dbReference>
<feature type="transmembrane region" description="Helical" evidence="6">
    <location>
        <begin position="234"/>
        <end position="255"/>
    </location>
</feature>
<evidence type="ECO:0000256" key="5">
    <source>
        <dbReference type="ARBA" id="ARBA00023136"/>
    </source>
</evidence>
<accession>A0A1I5VS37</accession>
<name>A0A1I5VS37_9BACT</name>
<feature type="transmembrane region" description="Helical" evidence="6">
    <location>
        <begin position="295"/>
        <end position="314"/>
    </location>
</feature>
<evidence type="ECO:0000256" key="3">
    <source>
        <dbReference type="ARBA" id="ARBA00022692"/>
    </source>
</evidence>
<evidence type="ECO:0000256" key="2">
    <source>
        <dbReference type="ARBA" id="ARBA00022475"/>
    </source>
</evidence>
<evidence type="ECO:0000256" key="1">
    <source>
        <dbReference type="ARBA" id="ARBA00004651"/>
    </source>
</evidence>
<dbReference type="InterPro" id="IPR002797">
    <property type="entry name" value="Polysacc_synth"/>
</dbReference>
<evidence type="ECO:0000256" key="6">
    <source>
        <dbReference type="SAM" id="Phobius"/>
    </source>
</evidence>
<feature type="transmembrane region" description="Helical" evidence="6">
    <location>
        <begin position="387"/>
        <end position="406"/>
    </location>
</feature>
<keyword evidence="4 6" id="KW-1133">Transmembrane helix</keyword>
<evidence type="ECO:0000313" key="7">
    <source>
        <dbReference type="EMBL" id="SFQ10282.1"/>
    </source>
</evidence>
<dbReference type="OrthoDB" id="1495589at2"/>
<comment type="subcellular location">
    <subcellularLocation>
        <location evidence="1">Cell membrane</location>
        <topology evidence="1">Multi-pass membrane protein</topology>
    </subcellularLocation>
</comment>
<dbReference type="STRING" id="1079859.SAMN04515674_11028"/>
<dbReference type="EMBL" id="FOXH01000010">
    <property type="protein sequence ID" value="SFQ10282.1"/>
    <property type="molecule type" value="Genomic_DNA"/>
</dbReference>
<feature type="transmembrane region" description="Helical" evidence="6">
    <location>
        <begin position="142"/>
        <end position="164"/>
    </location>
</feature>
<evidence type="ECO:0000313" key="8">
    <source>
        <dbReference type="Proteomes" id="UP000199306"/>
    </source>
</evidence>
<dbReference type="RefSeq" id="WP_092018238.1">
    <property type="nucleotide sequence ID" value="NZ_FOXH01000010.1"/>
</dbReference>
<feature type="transmembrane region" description="Helical" evidence="6">
    <location>
        <begin position="85"/>
        <end position="105"/>
    </location>
</feature>
<dbReference type="GO" id="GO:0005886">
    <property type="term" value="C:plasma membrane"/>
    <property type="evidence" value="ECO:0007669"/>
    <property type="project" value="UniProtKB-SubCell"/>
</dbReference>
<feature type="transmembrane region" description="Helical" evidence="6">
    <location>
        <begin position="170"/>
        <end position="190"/>
    </location>
</feature>
<keyword evidence="2" id="KW-1003">Cell membrane</keyword>
<feature type="transmembrane region" description="Helical" evidence="6">
    <location>
        <begin position="111"/>
        <end position="130"/>
    </location>
</feature>
<feature type="transmembrane region" description="Helical" evidence="6">
    <location>
        <begin position="362"/>
        <end position="381"/>
    </location>
</feature>